<dbReference type="AlphaFoldDB" id="A0A6P5F5A5"/>
<feature type="chain" id="PRO_5028115678" evidence="1">
    <location>
        <begin position="30"/>
        <end position="178"/>
    </location>
</feature>
<dbReference type="PANTHER" id="PTHR31676:SF71">
    <property type="entry name" value="EXPRESSED PROTEIN"/>
    <property type="match status" value="1"/>
</dbReference>
<reference evidence="2" key="1">
    <citation type="journal article" date="2015" name="Nat. Genet.">
        <title>The pineapple genome and the evolution of CAM photosynthesis.</title>
        <authorList>
            <person name="Ming R."/>
            <person name="VanBuren R."/>
            <person name="Wai C.M."/>
            <person name="Tang H."/>
            <person name="Schatz M.C."/>
            <person name="Bowers J.E."/>
            <person name="Lyons E."/>
            <person name="Wang M.L."/>
            <person name="Chen J."/>
            <person name="Biggers E."/>
            <person name="Zhang J."/>
            <person name="Huang L."/>
            <person name="Zhang L."/>
            <person name="Miao W."/>
            <person name="Zhang J."/>
            <person name="Ye Z."/>
            <person name="Miao C."/>
            <person name="Lin Z."/>
            <person name="Wang H."/>
            <person name="Zhou H."/>
            <person name="Yim W.C."/>
            <person name="Priest H.D."/>
            <person name="Zheng C."/>
            <person name="Woodhouse M."/>
            <person name="Edger P.P."/>
            <person name="Guyot R."/>
            <person name="Guo H.B."/>
            <person name="Guo H."/>
            <person name="Zheng G."/>
            <person name="Singh R."/>
            <person name="Sharma A."/>
            <person name="Min X."/>
            <person name="Zheng Y."/>
            <person name="Lee H."/>
            <person name="Gurtowski J."/>
            <person name="Sedlazeck F.J."/>
            <person name="Harkess A."/>
            <person name="McKain M.R."/>
            <person name="Liao Z."/>
            <person name="Fang J."/>
            <person name="Liu J."/>
            <person name="Zhang X."/>
            <person name="Zhang Q."/>
            <person name="Hu W."/>
            <person name="Qin Y."/>
            <person name="Wang K."/>
            <person name="Chen L.Y."/>
            <person name="Shirley N."/>
            <person name="Lin Y.R."/>
            <person name="Liu L.Y."/>
            <person name="Hernandez A.G."/>
            <person name="Wright C.L."/>
            <person name="Bulone V."/>
            <person name="Tuskan G.A."/>
            <person name="Heath K."/>
            <person name="Zee F."/>
            <person name="Moore P.H."/>
            <person name="Sunkar R."/>
            <person name="Leebens-Mack J.H."/>
            <person name="Mockler T."/>
            <person name="Bennetzen J.L."/>
            <person name="Freeling M."/>
            <person name="Sankoff D."/>
            <person name="Paterson A.H."/>
            <person name="Zhu X."/>
            <person name="Yang X."/>
            <person name="Smith J.A."/>
            <person name="Cushman J.C."/>
            <person name="Paull R.E."/>
            <person name="Yu Q."/>
        </authorList>
    </citation>
    <scope>NUCLEOTIDE SEQUENCE [LARGE SCALE GENOMIC DNA]</scope>
    <source>
        <strain evidence="2">cv. F153</strain>
    </source>
</reference>
<evidence type="ECO:0000256" key="1">
    <source>
        <dbReference type="SAM" id="SignalP"/>
    </source>
</evidence>
<keyword evidence="1" id="KW-0732">Signal</keyword>
<dbReference type="InterPro" id="IPR007493">
    <property type="entry name" value="DUF538"/>
</dbReference>
<feature type="signal peptide" evidence="1">
    <location>
        <begin position="1"/>
        <end position="29"/>
    </location>
</feature>
<protein>
    <submittedName>
        <fullName evidence="3">Uncharacterized protein LOC109712279</fullName>
    </submittedName>
</protein>
<dbReference type="OrthoDB" id="755906at2759"/>
<dbReference type="InterPro" id="IPR036758">
    <property type="entry name" value="At5g01610-like"/>
</dbReference>
<organism evidence="2 3">
    <name type="scientific">Ananas comosus</name>
    <name type="common">Pineapple</name>
    <name type="synonym">Ananas ananas</name>
    <dbReference type="NCBI Taxonomy" id="4615"/>
    <lineage>
        <taxon>Eukaryota</taxon>
        <taxon>Viridiplantae</taxon>
        <taxon>Streptophyta</taxon>
        <taxon>Embryophyta</taxon>
        <taxon>Tracheophyta</taxon>
        <taxon>Spermatophyta</taxon>
        <taxon>Magnoliopsida</taxon>
        <taxon>Liliopsida</taxon>
        <taxon>Poales</taxon>
        <taxon>Bromeliaceae</taxon>
        <taxon>Bromelioideae</taxon>
        <taxon>Ananas</taxon>
    </lineage>
</organism>
<evidence type="ECO:0000313" key="2">
    <source>
        <dbReference type="Proteomes" id="UP000515123"/>
    </source>
</evidence>
<accession>A0A6P5F5A5</accession>
<name>A0A6P5F5A5_ANACO</name>
<dbReference type="SUPFAM" id="SSF141562">
    <property type="entry name" value="At5g01610-like"/>
    <property type="match status" value="1"/>
</dbReference>
<dbReference type="GeneID" id="109712279"/>
<dbReference type="Gene3D" id="2.30.240.10">
    <property type="entry name" value="At5g01610-like"/>
    <property type="match status" value="1"/>
</dbReference>
<gene>
    <name evidence="3" type="primary">LOC109712279</name>
</gene>
<evidence type="ECO:0000313" key="3">
    <source>
        <dbReference type="RefSeq" id="XP_020091341.1"/>
    </source>
</evidence>
<dbReference type="RefSeq" id="XP_020091341.1">
    <property type="nucleotide sequence ID" value="XM_020235752.1"/>
</dbReference>
<dbReference type="Pfam" id="PF04398">
    <property type="entry name" value="DUF538"/>
    <property type="match status" value="1"/>
</dbReference>
<dbReference type="Proteomes" id="UP000515123">
    <property type="component" value="Linkage group 7"/>
</dbReference>
<proteinExistence type="predicted"/>
<keyword evidence="2" id="KW-1185">Reference proteome</keyword>
<reference evidence="3" key="2">
    <citation type="submission" date="2025-08" db="UniProtKB">
        <authorList>
            <consortium name="RefSeq"/>
        </authorList>
    </citation>
    <scope>IDENTIFICATION</scope>
    <source>
        <tissue evidence="3">Leaf</tissue>
    </source>
</reference>
<dbReference type="PANTHER" id="PTHR31676">
    <property type="entry name" value="T31J12.3 PROTEIN-RELATED"/>
    <property type="match status" value="1"/>
</dbReference>
<sequence length="178" mass="19385">MPSSSSSSLPFLVLLLLLSAAASAPAAAAAPPPSNGSTVYDLLPEFGLPPGLLPDSVTSFSLASDGSFVVDLAGPCYVDFEYLVYYEPRVTGVVKYGGIGSLKGIQVRRFLIWFDVDAIKVDLPPSDYIYFEVGWITRKLRVDQFETVHSCRSNRSLLLLDRAIAAAAEWIRSIFTQF</sequence>